<dbReference type="NCBIfam" id="NF005712">
    <property type="entry name" value="PRK07524.1"/>
    <property type="match status" value="1"/>
</dbReference>
<dbReference type="CDD" id="cd00568">
    <property type="entry name" value="TPP_enzymes"/>
    <property type="match status" value="1"/>
</dbReference>
<dbReference type="CDD" id="cd07035">
    <property type="entry name" value="TPP_PYR_POX_like"/>
    <property type="match status" value="1"/>
</dbReference>
<feature type="domain" description="Thiamine pyrophosphate enzyme N-terminal TPP-binding" evidence="7">
    <location>
        <begin position="3"/>
        <end position="118"/>
    </location>
</feature>
<dbReference type="InterPro" id="IPR012001">
    <property type="entry name" value="Thiamin_PyroP_enz_TPP-bd_dom"/>
</dbReference>
<dbReference type="SUPFAM" id="SSF52518">
    <property type="entry name" value="Thiamin diphosphate-binding fold (THDP-binding)"/>
    <property type="match status" value="2"/>
</dbReference>
<dbReference type="InterPro" id="IPR029035">
    <property type="entry name" value="DHS-like_NAD/FAD-binding_dom"/>
</dbReference>
<dbReference type="Pfam" id="PF02776">
    <property type="entry name" value="TPP_enzyme_N"/>
    <property type="match status" value="1"/>
</dbReference>
<sequence>MTTLGEALITLLEAHGVDTVFGIPGVHTVELYRGLARSKIRHITPRHEQGAGFMADGYARASGRPGVAFVITGPGLTNTITAMGQARADSVPMLVISGVNAMPTLGKGLGFLHELPDQRGMMEKVALFSQRVTEAGELPGALAQAFALFSSSRPGPVHIEIPTDVMVKPADGIAALLSNAAPPAPDGAAIAAAAKLIAAARRPLILAGGGAKRAGEPLQRLAERLGAPVVQTANARGLLHAHPLCVPASPSLKAVRALMADADLVIAAGTEFGPTDYDGYSDGGFVLPANLIRIDIGADQIARRPVSVGIQADCAEAIENLLAVIGPDRVAPKDGESRADAARKAAFAELSPAYAAQVHAVETIRDALPGAIIVGDSTQPIYAANLYYDHDRPGGWFNAATGFGALGYGPPAAIGAALAMPGVPVVCLTGDGGFQFTLPELGAALDAPAPVIFVVWNNRGYREIETSMLDVGVEPVGVSPAPPDFCKLAEAYGIAAERLAGTADLADALKRARATGLPHVIEITID</sequence>
<dbReference type="PANTHER" id="PTHR18968:SF13">
    <property type="entry name" value="ACETOLACTATE SYNTHASE CATALYTIC SUBUNIT, MITOCHONDRIAL"/>
    <property type="match status" value="1"/>
</dbReference>
<evidence type="ECO:0000259" key="6">
    <source>
        <dbReference type="Pfam" id="PF02775"/>
    </source>
</evidence>
<dbReference type="PANTHER" id="PTHR18968">
    <property type="entry name" value="THIAMINE PYROPHOSPHATE ENZYMES"/>
    <property type="match status" value="1"/>
</dbReference>
<evidence type="ECO:0000256" key="3">
    <source>
        <dbReference type="ARBA" id="ARBA00023052"/>
    </source>
</evidence>
<dbReference type="InterPro" id="IPR045229">
    <property type="entry name" value="TPP_enz"/>
</dbReference>
<keyword evidence="9" id="KW-1185">Reference proteome</keyword>
<dbReference type="EMBL" id="JAMYQB010000001">
    <property type="protein sequence ID" value="MER9402910.1"/>
    <property type="molecule type" value="Genomic_DNA"/>
</dbReference>
<dbReference type="Pfam" id="PF00205">
    <property type="entry name" value="TPP_enzyme_M"/>
    <property type="match status" value="1"/>
</dbReference>
<comment type="similarity">
    <text evidence="2 4">Belongs to the TPP enzyme family.</text>
</comment>
<keyword evidence="3 4" id="KW-0786">Thiamine pyrophosphate</keyword>
<dbReference type="SUPFAM" id="SSF52467">
    <property type="entry name" value="DHS-like NAD/FAD-binding domain"/>
    <property type="match status" value="1"/>
</dbReference>
<evidence type="ECO:0000259" key="7">
    <source>
        <dbReference type="Pfam" id="PF02776"/>
    </source>
</evidence>
<feature type="domain" description="Thiamine pyrophosphate enzyme TPP-binding" evidence="6">
    <location>
        <begin position="383"/>
        <end position="523"/>
    </location>
</feature>
<gene>
    <name evidence="8" type="ORF">NKI36_02485</name>
</gene>
<reference evidence="8 9" key="1">
    <citation type="journal article" date="2024" name="Proc. Natl. Acad. Sci. U.S.A.">
        <title>The evolutionary genomics of adaptation to stress in wild rhizobium bacteria.</title>
        <authorList>
            <person name="Kehlet-Delgado H."/>
            <person name="Montoya A.P."/>
            <person name="Jensen K.T."/>
            <person name="Wendlandt C.E."/>
            <person name="Dexheimer C."/>
            <person name="Roberts M."/>
            <person name="Torres Martinez L."/>
            <person name="Friesen M.L."/>
            <person name="Griffitts J.S."/>
            <person name="Porter S.S."/>
        </authorList>
    </citation>
    <scope>NUCLEOTIDE SEQUENCE [LARGE SCALE GENOMIC DNA]</scope>
    <source>
        <strain evidence="8 9">M0641</strain>
    </source>
</reference>
<dbReference type="Pfam" id="PF02775">
    <property type="entry name" value="TPP_enzyme_C"/>
    <property type="match status" value="1"/>
</dbReference>
<proteinExistence type="inferred from homology"/>
<protein>
    <submittedName>
        <fullName evidence="8">5-guanidino-2-oxopentanoate decarboxylase</fullName>
    </submittedName>
</protein>
<dbReference type="InterPro" id="IPR029061">
    <property type="entry name" value="THDP-binding"/>
</dbReference>
<evidence type="ECO:0000259" key="5">
    <source>
        <dbReference type="Pfam" id="PF00205"/>
    </source>
</evidence>
<evidence type="ECO:0000256" key="4">
    <source>
        <dbReference type="RuleBase" id="RU362132"/>
    </source>
</evidence>
<dbReference type="PROSITE" id="PS00187">
    <property type="entry name" value="TPP_ENZYMES"/>
    <property type="match status" value="1"/>
</dbReference>
<dbReference type="Gene3D" id="3.40.50.1220">
    <property type="entry name" value="TPP-binding domain"/>
    <property type="match status" value="1"/>
</dbReference>
<comment type="caution">
    <text evidence="8">The sequence shown here is derived from an EMBL/GenBank/DDBJ whole genome shotgun (WGS) entry which is preliminary data.</text>
</comment>
<evidence type="ECO:0000256" key="1">
    <source>
        <dbReference type="ARBA" id="ARBA00001964"/>
    </source>
</evidence>
<organism evidence="8 9">
    <name type="scientific">Mesorhizobium caraganae</name>
    <dbReference type="NCBI Taxonomy" id="483206"/>
    <lineage>
        <taxon>Bacteria</taxon>
        <taxon>Pseudomonadati</taxon>
        <taxon>Pseudomonadota</taxon>
        <taxon>Alphaproteobacteria</taxon>
        <taxon>Hyphomicrobiales</taxon>
        <taxon>Phyllobacteriaceae</taxon>
        <taxon>Mesorhizobium</taxon>
    </lineage>
</organism>
<dbReference type="Gene3D" id="3.40.50.970">
    <property type="match status" value="2"/>
</dbReference>
<evidence type="ECO:0000256" key="2">
    <source>
        <dbReference type="ARBA" id="ARBA00007812"/>
    </source>
</evidence>
<comment type="cofactor">
    <cofactor evidence="1">
        <name>thiamine diphosphate</name>
        <dbReference type="ChEBI" id="CHEBI:58937"/>
    </cofactor>
</comment>
<dbReference type="InterPro" id="IPR011766">
    <property type="entry name" value="TPP_enzyme_TPP-bd"/>
</dbReference>
<accession>A0ABV1YT33</accession>
<dbReference type="Proteomes" id="UP001433071">
    <property type="component" value="Unassembled WGS sequence"/>
</dbReference>
<feature type="domain" description="Thiamine pyrophosphate enzyme central" evidence="5">
    <location>
        <begin position="190"/>
        <end position="321"/>
    </location>
</feature>
<evidence type="ECO:0000313" key="8">
    <source>
        <dbReference type="EMBL" id="MER9402910.1"/>
    </source>
</evidence>
<dbReference type="RefSeq" id="WP_352555904.1">
    <property type="nucleotide sequence ID" value="NZ_JAMYQB010000001.1"/>
</dbReference>
<evidence type="ECO:0000313" key="9">
    <source>
        <dbReference type="Proteomes" id="UP001433071"/>
    </source>
</evidence>
<name>A0ABV1YT33_9HYPH</name>
<dbReference type="InterPro" id="IPR012000">
    <property type="entry name" value="Thiamin_PyroP_enz_cen_dom"/>
</dbReference>
<dbReference type="InterPro" id="IPR000399">
    <property type="entry name" value="TPP-bd_CS"/>
</dbReference>